<protein>
    <submittedName>
        <fullName evidence="1">Unnamed protein product</fullName>
    </submittedName>
</protein>
<evidence type="ECO:0000313" key="2">
    <source>
        <dbReference type="Proteomes" id="UP001165064"/>
    </source>
</evidence>
<gene>
    <name evidence="1" type="ORF">Amon02_001170400</name>
</gene>
<proteinExistence type="predicted"/>
<reference evidence="1" key="1">
    <citation type="submission" date="2023-04" db="EMBL/GenBank/DDBJ databases">
        <title>Ambrosiozyma monospora NBRC 10751.</title>
        <authorList>
            <person name="Ichikawa N."/>
            <person name="Sato H."/>
            <person name="Tonouchi N."/>
        </authorList>
    </citation>
    <scope>NUCLEOTIDE SEQUENCE</scope>
    <source>
        <strain evidence="1">NBRC 10751</strain>
    </source>
</reference>
<name>A0ACB5U6B6_AMBMO</name>
<comment type="caution">
    <text evidence="1">The sequence shown here is derived from an EMBL/GenBank/DDBJ whole genome shotgun (WGS) entry which is preliminary data.</text>
</comment>
<evidence type="ECO:0000313" key="1">
    <source>
        <dbReference type="EMBL" id="GMF03210.1"/>
    </source>
</evidence>
<accession>A0ACB5U6B6</accession>
<dbReference type="Proteomes" id="UP001165064">
    <property type="component" value="Unassembled WGS sequence"/>
</dbReference>
<dbReference type="EMBL" id="BSXS01012897">
    <property type="protein sequence ID" value="GMF03210.1"/>
    <property type="molecule type" value="Genomic_DNA"/>
</dbReference>
<keyword evidence="2" id="KW-1185">Reference proteome</keyword>
<organism evidence="1 2">
    <name type="scientific">Ambrosiozyma monospora</name>
    <name type="common">Yeast</name>
    <name type="synonym">Endomycopsis monosporus</name>
    <dbReference type="NCBI Taxonomy" id="43982"/>
    <lineage>
        <taxon>Eukaryota</taxon>
        <taxon>Fungi</taxon>
        <taxon>Dikarya</taxon>
        <taxon>Ascomycota</taxon>
        <taxon>Saccharomycotina</taxon>
        <taxon>Pichiomycetes</taxon>
        <taxon>Pichiales</taxon>
        <taxon>Pichiaceae</taxon>
        <taxon>Ambrosiozyma</taxon>
    </lineage>
</organism>
<sequence>MALLGACLYSGYLILLRLKLGEQTNDADDSIVYGLIGVNTTFFLFPFLVIAQLVGLEPLTMPESKTILLIILISGLLNAISDYCAAVASLLTSPLLTSLSLSTAIPISMICDSIFYNDVNTSAWYYLGIILIFSSFVFTSLESEEKTMDTAVQDALGEAIENDEILSPILSPYFSGMNVSMFTNSSLNGVEGHSDEPRSKSPDVTISPIGDTQELMMGEPLNGTRTNHTHGSNFLANSQVPFNR</sequence>